<name>A0AAQ3KC30_9LILI</name>
<evidence type="ECO:0000313" key="1">
    <source>
        <dbReference type="EMBL" id="WOL05919.1"/>
    </source>
</evidence>
<dbReference type="Proteomes" id="UP001327560">
    <property type="component" value="Chromosome 4"/>
</dbReference>
<gene>
    <name evidence="1" type="ORF">Cni_G14650</name>
</gene>
<dbReference type="AlphaFoldDB" id="A0AAQ3KC30"/>
<sequence>MRVKSNPPNSCNDFSSKKDRLERSVLFTCCKLQRYGANFYSRSRKEKDSFGIAGYACGGMSSHAPLMEDEEEWEKAVSPRTDIHVRL</sequence>
<accession>A0AAQ3KC30</accession>
<reference evidence="1 2" key="1">
    <citation type="submission" date="2023-10" db="EMBL/GenBank/DDBJ databases">
        <title>Chromosome-scale genome assembly provides insights into flower coloration mechanisms of Canna indica.</title>
        <authorList>
            <person name="Li C."/>
        </authorList>
    </citation>
    <scope>NUCLEOTIDE SEQUENCE [LARGE SCALE GENOMIC DNA]</scope>
    <source>
        <tissue evidence="1">Flower</tissue>
    </source>
</reference>
<evidence type="ECO:0000313" key="2">
    <source>
        <dbReference type="Proteomes" id="UP001327560"/>
    </source>
</evidence>
<keyword evidence="2" id="KW-1185">Reference proteome</keyword>
<protein>
    <submittedName>
        <fullName evidence="1">Uncharacterized protein</fullName>
    </submittedName>
</protein>
<dbReference type="EMBL" id="CP136893">
    <property type="protein sequence ID" value="WOL05919.1"/>
    <property type="molecule type" value="Genomic_DNA"/>
</dbReference>
<proteinExistence type="predicted"/>
<organism evidence="1 2">
    <name type="scientific">Canna indica</name>
    <name type="common">Indian-shot</name>
    <dbReference type="NCBI Taxonomy" id="4628"/>
    <lineage>
        <taxon>Eukaryota</taxon>
        <taxon>Viridiplantae</taxon>
        <taxon>Streptophyta</taxon>
        <taxon>Embryophyta</taxon>
        <taxon>Tracheophyta</taxon>
        <taxon>Spermatophyta</taxon>
        <taxon>Magnoliopsida</taxon>
        <taxon>Liliopsida</taxon>
        <taxon>Zingiberales</taxon>
        <taxon>Cannaceae</taxon>
        <taxon>Canna</taxon>
    </lineage>
</organism>